<sequence length="66" mass="7717">MFLVLCLCVLPLVPRGKRTYLQVQTSPKVSKTRYYQLSYAIIHGFLVIRDFGLFFADIFHGRLLRP</sequence>
<name>A0A9J5XVL3_SOLCO</name>
<evidence type="ECO:0000313" key="2">
    <source>
        <dbReference type="Proteomes" id="UP000824120"/>
    </source>
</evidence>
<protein>
    <submittedName>
        <fullName evidence="1">Uncharacterized protein</fullName>
    </submittedName>
</protein>
<dbReference type="Proteomes" id="UP000824120">
    <property type="component" value="Chromosome 8"/>
</dbReference>
<evidence type="ECO:0000313" key="1">
    <source>
        <dbReference type="EMBL" id="KAG5591232.1"/>
    </source>
</evidence>
<organism evidence="1 2">
    <name type="scientific">Solanum commersonii</name>
    <name type="common">Commerson's wild potato</name>
    <name type="synonym">Commerson's nightshade</name>
    <dbReference type="NCBI Taxonomy" id="4109"/>
    <lineage>
        <taxon>Eukaryota</taxon>
        <taxon>Viridiplantae</taxon>
        <taxon>Streptophyta</taxon>
        <taxon>Embryophyta</taxon>
        <taxon>Tracheophyta</taxon>
        <taxon>Spermatophyta</taxon>
        <taxon>Magnoliopsida</taxon>
        <taxon>eudicotyledons</taxon>
        <taxon>Gunneridae</taxon>
        <taxon>Pentapetalae</taxon>
        <taxon>asterids</taxon>
        <taxon>lamiids</taxon>
        <taxon>Solanales</taxon>
        <taxon>Solanaceae</taxon>
        <taxon>Solanoideae</taxon>
        <taxon>Solaneae</taxon>
        <taxon>Solanum</taxon>
    </lineage>
</organism>
<reference evidence="1 2" key="1">
    <citation type="submission" date="2020-09" db="EMBL/GenBank/DDBJ databases">
        <title>De no assembly of potato wild relative species, Solanum commersonii.</title>
        <authorList>
            <person name="Cho K."/>
        </authorList>
    </citation>
    <scope>NUCLEOTIDE SEQUENCE [LARGE SCALE GENOMIC DNA]</scope>
    <source>
        <strain evidence="1">LZ3.2</strain>
        <tissue evidence="1">Leaf</tissue>
    </source>
</reference>
<keyword evidence="2" id="KW-1185">Reference proteome</keyword>
<gene>
    <name evidence="1" type="ORF">H5410_041746</name>
</gene>
<proteinExistence type="predicted"/>
<dbReference type="EMBL" id="JACXVP010000008">
    <property type="protein sequence ID" value="KAG5591232.1"/>
    <property type="molecule type" value="Genomic_DNA"/>
</dbReference>
<accession>A0A9J5XVL3</accession>
<comment type="caution">
    <text evidence="1">The sequence shown here is derived from an EMBL/GenBank/DDBJ whole genome shotgun (WGS) entry which is preliminary data.</text>
</comment>
<dbReference type="AlphaFoldDB" id="A0A9J5XVL3"/>